<gene>
    <name evidence="5" type="ORF">C2G38_2255060</name>
</gene>
<dbReference type="Proteomes" id="UP000266673">
    <property type="component" value="Unassembled WGS sequence"/>
</dbReference>
<evidence type="ECO:0000313" key="6">
    <source>
        <dbReference type="Proteomes" id="UP000266673"/>
    </source>
</evidence>
<keyword evidence="1 2" id="KW-0728">SH3 domain</keyword>
<dbReference type="Pfam" id="PF01841">
    <property type="entry name" value="Transglut_core"/>
    <property type="match status" value="1"/>
</dbReference>
<sequence>MPANWEDLLWRPLHTVKATMDYQSDHPMDLCFEAGDIIDVLGIENDNWWNGCIVKGHNVKSKNFGSFPKIFVEIIEEPPQKLSKPKKLTNPWFKDDLEKTIEQQSENSISKQKPVVNSKSLVKPQPSVDNIPPPLPSREKLLIRQSSTMSAKTIVPRNKSPIRQDSFNTDRPAIRRKNSSNSISSEKSSSKASTAFSIESETLVDESEENPDPVSRCLPIVDKDFDDYLDTSEYDFSTVDEYARETPESETKSEARLAHYLTSVWDDDIYKLRAIFAWITDNITYDCDSFFSGKFSHKSPKDVLKSRTAVCAGYAELFYSLANEAGLHVWQISGSAKGAGFQVGDTIGPNDRAYAHAWNGALYRGEYLLIDSTWGAGHVNDKMFNKKFKPFYFLTSPTKFIYSHFPEKSSQQYLQPTITRKEFNNQPYYMSDFFNEGLRFLRYYGSEIEAIDDNIILNLEQSIDDGRINKVIASMEWKGQKLDAFSQRLAIPGPNGGILHRLRIGCPTRGEGILKLFYQKEGQEWFPAICNILVKNHGTGAKYKQFAKQYTDSSYTIIKPIYQTLSFAKRTHFEVISFNIKSNKNIPELVLYGPETGTQLSLELIDRNDSKKCVTMARDVMLNFKGTWCLAVKNGNSYRALAHYDVK</sequence>
<accession>A0A397TZ92</accession>
<dbReference type="AlphaFoldDB" id="A0A397TZ92"/>
<feature type="compositionally biased region" description="Low complexity" evidence="3">
    <location>
        <begin position="179"/>
        <end position="200"/>
    </location>
</feature>
<evidence type="ECO:0000313" key="5">
    <source>
        <dbReference type="EMBL" id="RIB03322.1"/>
    </source>
</evidence>
<protein>
    <recommendedName>
        <fullName evidence="4">SH3 domain-containing protein</fullName>
    </recommendedName>
</protein>
<dbReference type="SMART" id="SM00326">
    <property type="entry name" value="SH3"/>
    <property type="match status" value="1"/>
</dbReference>
<dbReference type="OrthoDB" id="6129702at2759"/>
<name>A0A397TZ92_9GLOM</name>
<evidence type="ECO:0000259" key="4">
    <source>
        <dbReference type="PROSITE" id="PS50002"/>
    </source>
</evidence>
<dbReference type="InterPro" id="IPR038765">
    <property type="entry name" value="Papain-like_cys_pep_sf"/>
</dbReference>
<dbReference type="PANTHER" id="PTHR46333">
    <property type="entry name" value="CYTOKINESIS PROTEIN 3"/>
    <property type="match status" value="1"/>
</dbReference>
<evidence type="ECO:0000256" key="2">
    <source>
        <dbReference type="PROSITE-ProRule" id="PRU00192"/>
    </source>
</evidence>
<dbReference type="STRING" id="44941.A0A397TZ92"/>
<feature type="domain" description="SH3" evidence="4">
    <location>
        <begin position="11"/>
        <end position="77"/>
    </location>
</feature>
<evidence type="ECO:0000256" key="3">
    <source>
        <dbReference type="SAM" id="MobiDB-lite"/>
    </source>
</evidence>
<dbReference type="InterPro" id="IPR036028">
    <property type="entry name" value="SH3-like_dom_sf"/>
</dbReference>
<reference evidence="5 6" key="1">
    <citation type="submission" date="2018-06" db="EMBL/GenBank/DDBJ databases">
        <title>Comparative genomics reveals the genomic features of Rhizophagus irregularis, R. cerebriforme, R. diaphanum and Gigaspora rosea, and their symbiotic lifestyle signature.</title>
        <authorList>
            <person name="Morin E."/>
            <person name="San Clemente H."/>
            <person name="Chen E.C.H."/>
            <person name="De La Providencia I."/>
            <person name="Hainaut M."/>
            <person name="Kuo A."/>
            <person name="Kohler A."/>
            <person name="Murat C."/>
            <person name="Tang N."/>
            <person name="Roy S."/>
            <person name="Loubradou J."/>
            <person name="Henrissat B."/>
            <person name="Grigoriev I.V."/>
            <person name="Corradi N."/>
            <person name="Roux C."/>
            <person name="Martin F.M."/>
        </authorList>
    </citation>
    <scope>NUCLEOTIDE SEQUENCE [LARGE SCALE GENOMIC DNA]</scope>
    <source>
        <strain evidence="5 6">DAOM 194757</strain>
    </source>
</reference>
<dbReference type="EMBL" id="QKWP01002448">
    <property type="protein sequence ID" value="RIB03322.1"/>
    <property type="molecule type" value="Genomic_DNA"/>
</dbReference>
<dbReference type="SUPFAM" id="SSF50044">
    <property type="entry name" value="SH3-domain"/>
    <property type="match status" value="1"/>
</dbReference>
<dbReference type="PROSITE" id="PS50002">
    <property type="entry name" value="SH3"/>
    <property type="match status" value="1"/>
</dbReference>
<comment type="caution">
    <text evidence="5">The sequence shown here is derived from an EMBL/GenBank/DDBJ whole genome shotgun (WGS) entry which is preliminary data.</text>
</comment>
<dbReference type="InterPro" id="IPR002931">
    <property type="entry name" value="Transglutaminase-like"/>
</dbReference>
<dbReference type="PANTHER" id="PTHR46333:SF2">
    <property type="entry name" value="CYTOKINESIS PROTEIN 3"/>
    <property type="match status" value="1"/>
</dbReference>
<evidence type="ECO:0000256" key="1">
    <source>
        <dbReference type="ARBA" id="ARBA00022443"/>
    </source>
</evidence>
<dbReference type="SUPFAM" id="SSF54001">
    <property type="entry name" value="Cysteine proteinases"/>
    <property type="match status" value="1"/>
</dbReference>
<dbReference type="GO" id="GO:0005737">
    <property type="term" value="C:cytoplasm"/>
    <property type="evidence" value="ECO:0007669"/>
    <property type="project" value="TreeGrafter"/>
</dbReference>
<dbReference type="Gene3D" id="2.30.30.40">
    <property type="entry name" value="SH3 Domains"/>
    <property type="match status" value="1"/>
</dbReference>
<dbReference type="Gene3D" id="3.10.620.30">
    <property type="match status" value="1"/>
</dbReference>
<dbReference type="Pfam" id="PF00018">
    <property type="entry name" value="SH3_1"/>
    <property type="match status" value="1"/>
</dbReference>
<keyword evidence="6" id="KW-1185">Reference proteome</keyword>
<feature type="region of interest" description="Disordered" evidence="3">
    <location>
        <begin position="103"/>
        <end position="216"/>
    </location>
</feature>
<organism evidence="5 6">
    <name type="scientific">Gigaspora rosea</name>
    <dbReference type="NCBI Taxonomy" id="44941"/>
    <lineage>
        <taxon>Eukaryota</taxon>
        <taxon>Fungi</taxon>
        <taxon>Fungi incertae sedis</taxon>
        <taxon>Mucoromycota</taxon>
        <taxon>Glomeromycotina</taxon>
        <taxon>Glomeromycetes</taxon>
        <taxon>Diversisporales</taxon>
        <taxon>Gigasporaceae</taxon>
        <taxon>Gigaspora</taxon>
    </lineage>
</organism>
<feature type="compositionally biased region" description="Polar residues" evidence="3">
    <location>
        <begin position="103"/>
        <end position="120"/>
    </location>
</feature>
<dbReference type="SMART" id="SM00460">
    <property type="entry name" value="TGc"/>
    <property type="match status" value="1"/>
</dbReference>
<feature type="compositionally biased region" description="Acidic residues" evidence="3">
    <location>
        <begin position="202"/>
        <end position="211"/>
    </location>
</feature>
<dbReference type="InterPro" id="IPR001452">
    <property type="entry name" value="SH3_domain"/>
</dbReference>
<dbReference type="InterPro" id="IPR052557">
    <property type="entry name" value="CAP/Cytokinesis_protein"/>
</dbReference>
<proteinExistence type="predicted"/>